<protein>
    <submittedName>
        <fullName evidence="2">(rape) hypothetical protein</fullName>
    </submittedName>
</protein>
<evidence type="ECO:0000313" key="2">
    <source>
        <dbReference type="EMBL" id="CAF2154862.1"/>
    </source>
</evidence>
<dbReference type="EMBL" id="HG994355">
    <property type="protein sequence ID" value="CAF2154862.1"/>
    <property type="molecule type" value="Genomic_DNA"/>
</dbReference>
<organism evidence="2">
    <name type="scientific">Brassica napus</name>
    <name type="common">Rape</name>
    <dbReference type="NCBI Taxonomy" id="3708"/>
    <lineage>
        <taxon>Eukaryota</taxon>
        <taxon>Viridiplantae</taxon>
        <taxon>Streptophyta</taxon>
        <taxon>Embryophyta</taxon>
        <taxon>Tracheophyta</taxon>
        <taxon>Spermatophyta</taxon>
        <taxon>Magnoliopsida</taxon>
        <taxon>eudicotyledons</taxon>
        <taxon>Gunneridae</taxon>
        <taxon>Pentapetalae</taxon>
        <taxon>rosids</taxon>
        <taxon>malvids</taxon>
        <taxon>Brassicales</taxon>
        <taxon>Brassicaceae</taxon>
        <taxon>Brassiceae</taxon>
        <taxon>Brassica</taxon>
    </lineage>
</organism>
<feature type="non-terminal residue" evidence="2">
    <location>
        <position position="118"/>
    </location>
</feature>
<feature type="region of interest" description="Disordered" evidence="1">
    <location>
        <begin position="1"/>
        <end position="30"/>
    </location>
</feature>
<sequence length="118" mass="11949">MGSVPKVGGFPPLGAHGPFQPTPAPLTTSLAGWMPNPSVSHPTVSAGPIGLGAPNSAVGTNLGDIAIWEVGSRDKLASRSFKVWDLATCTGNLQASLASEYTAAVNRVIWSPDGGLLG</sequence>
<dbReference type="AlphaFoldDB" id="A0A816Y6F8"/>
<dbReference type="GO" id="GO:0006355">
    <property type="term" value="P:regulation of DNA-templated transcription"/>
    <property type="evidence" value="ECO:0007669"/>
    <property type="project" value="InterPro"/>
</dbReference>
<gene>
    <name evidence="2" type="ORF">DARMORV10_A01P38220.1</name>
</gene>
<dbReference type="InterPro" id="IPR027728">
    <property type="entry name" value="Topless_fam"/>
</dbReference>
<reference evidence="2" key="1">
    <citation type="submission" date="2021-01" db="EMBL/GenBank/DDBJ databases">
        <authorList>
            <consortium name="Genoscope - CEA"/>
            <person name="William W."/>
        </authorList>
    </citation>
    <scope>NUCLEOTIDE SEQUENCE</scope>
</reference>
<name>A0A816Y6F8_BRANA</name>
<proteinExistence type="predicted"/>
<evidence type="ECO:0000256" key="1">
    <source>
        <dbReference type="SAM" id="MobiDB-lite"/>
    </source>
</evidence>
<dbReference type="Proteomes" id="UP001295469">
    <property type="component" value="Chromosome A01"/>
</dbReference>
<dbReference type="PANTHER" id="PTHR44083">
    <property type="entry name" value="TOPLESS-RELATED PROTEIN 1-RELATED"/>
    <property type="match status" value="1"/>
</dbReference>
<accession>A0A816Y6F8</accession>
<dbReference type="PANTHER" id="PTHR44083:SF55">
    <property type="entry name" value="TOPLESS-RELATED PROTEIN 4-LIKE"/>
    <property type="match status" value="1"/>
</dbReference>